<dbReference type="AlphaFoldDB" id="A0AAD8QUN7"/>
<dbReference type="InterPro" id="IPR050466">
    <property type="entry name" value="Carboxylest/Gibb_receptor"/>
</dbReference>
<organism evidence="2 3">
    <name type="scientific">Lolium multiflorum</name>
    <name type="common">Italian ryegrass</name>
    <name type="synonym">Lolium perenne subsp. multiflorum</name>
    <dbReference type="NCBI Taxonomy" id="4521"/>
    <lineage>
        <taxon>Eukaryota</taxon>
        <taxon>Viridiplantae</taxon>
        <taxon>Streptophyta</taxon>
        <taxon>Embryophyta</taxon>
        <taxon>Tracheophyta</taxon>
        <taxon>Spermatophyta</taxon>
        <taxon>Magnoliopsida</taxon>
        <taxon>Liliopsida</taxon>
        <taxon>Poales</taxon>
        <taxon>Poaceae</taxon>
        <taxon>BOP clade</taxon>
        <taxon>Pooideae</taxon>
        <taxon>Poodae</taxon>
        <taxon>Poeae</taxon>
        <taxon>Poeae Chloroplast Group 2 (Poeae type)</taxon>
        <taxon>Loliodinae</taxon>
        <taxon>Loliinae</taxon>
        <taxon>Lolium</taxon>
    </lineage>
</organism>
<feature type="domain" description="Alpha/beta hydrolase fold-3" evidence="1">
    <location>
        <begin position="12"/>
        <end position="94"/>
    </location>
</feature>
<dbReference type="Proteomes" id="UP001231189">
    <property type="component" value="Unassembled WGS sequence"/>
</dbReference>
<dbReference type="SUPFAM" id="SSF53474">
    <property type="entry name" value="alpha/beta-Hydrolases"/>
    <property type="match status" value="1"/>
</dbReference>
<evidence type="ECO:0000313" key="2">
    <source>
        <dbReference type="EMBL" id="KAK1607468.1"/>
    </source>
</evidence>
<dbReference type="EMBL" id="JAUUTY010000007">
    <property type="protein sequence ID" value="KAK1607468.1"/>
    <property type="molecule type" value="Genomic_DNA"/>
</dbReference>
<dbReference type="InterPro" id="IPR029058">
    <property type="entry name" value="AB_hydrolase_fold"/>
</dbReference>
<dbReference type="InterPro" id="IPR013094">
    <property type="entry name" value="AB_hydrolase_3"/>
</dbReference>
<proteinExistence type="predicted"/>
<accession>A0AAD8QUN7</accession>
<protein>
    <recommendedName>
        <fullName evidence="1">Alpha/beta hydrolase fold-3 domain-containing protein</fullName>
    </recommendedName>
</protein>
<comment type="caution">
    <text evidence="2">The sequence shown here is derived from an EMBL/GenBank/DDBJ whole genome shotgun (WGS) entry which is preliminary data.</text>
</comment>
<evidence type="ECO:0000313" key="3">
    <source>
        <dbReference type="Proteomes" id="UP001231189"/>
    </source>
</evidence>
<keyword evidence="3" id="KW-1185">Reference proteome</keyword>
<name>A0AAD8QUN7_LOLMU</name>
<dbReference type="Pfam" id="PF07859">
    <property type="entry name" value="Abhydrolase_3"/>
    <property type="match status" value="1"/>
</dbReference>
<evidence type="ECO:0000259" key="1">
    <source>
        <dbReference type="Pfam" id="PF07859"/>
    </source>
</evidence>
<gene>
    <name evidence="2" type="ORF">QYE76_031141</name>
</gene>
<dbReference type="PANTHER" id="PTHR23024">
    <property type="entry name" value="ARYLACETAMIDE DEACETYLASE"/>
    <property type="match status" value="1"/>
</dbReference>
<sequence>MALIALDPRFARRVERTWGFVCAGRYGIDHPSINPPAMPAEQWATLGCRRALVTMAGLDTLRDRGRRYVDTLRGSAWGGEEVVLYETDGEGHVHFLNKSRQGHKADKEMDVVVSFMKVRQVGS</sequence>
<dbReference type="PANTHER" id="PTHR23024:SF396">
    <property type="entry name" value="OS08G0475000 PROTEIN"/>
    <property type="match status" value="1"/>
</dbReference>
<reference evidence="2" key="1">
    <citation type="submission" date="2023-07" db="EMBL/GenBank/DDBJ databases">
        <title>A chromosome-level genome assembly of Lolium multiflorum.</title>
        <authorList>
            <person name="Chen Y."/>
            <person name="Copetti D."/>
            <person name="Kolliker R."/>
            <person name="Studer B."/>
        </authorList>
    </citation>
    <scope>NUCLEOTIDE SEQUENCE</scope>
    <source>
        <strain evidence="2">02402/16</strain>
        <tissue evidence="2">Leaf</tissue>
    </source>
</reference>
<dbReference type="GO" id="GO:0016787">
    <property type="term" value="F:hydrolase activity"/>
    <property type="evidence" value="ECO:0007669"/>
    <property type="project" value="InterPro"/>
</dbReference>
<dbReference type="Gene3D" id="3.40.50.1820">
    <property type="entry name" value="alpha/beta hydrolase"/>
    <property type="match status" value="1"/>
</dbReference>